<sequence length="186" mass="20403">MNNVKPGLRLTLIFILILGIIYPLVMTGISNLIFPEKAKGSLVYDKNQLIGSSIIGQKFTDDKWFHGRPSAIEYDASKSGGTNLAMSNPEFKKALDRNIKEFLSKNPTVKQEEIPSDMLTASASGLDPEITVVSAKLQADRVAKANGIAVEEVNRIIDSNKSGKFLGVFGQERVNVLKLNLKLLNK</sequence>
<dbReference type="Proteomes" id="UP001208567">
    <property type="component" value="Unassembled WGS sequence"/>
</dbReference>
<comment type="subcellular location">
    <subcellularLocation>
        <location evidence="11">Cell membrane</location>
        <topology evidence="11">Single-pass membrane protein</topology>
    </subcellularLocation>
</comment>
<evidence type="ECO:0000256" key="11">
    <source>
        <dbReference type="HAMAP-Rule" id="MF_00276"/>
    </source>
</evidence>
<evidence type="ECO:0000256" key="9">
    <source>
        <dbReference type="ARBA" id="ARBA00023065"/>
    </source>
</evidence>
<evidence type="ECO:0000256" key="10">
    <source>
        <dbReference type="ARBA" id="ARBA00023136"/>
    </source>
</evidence>
<accession>A0ABQ5N9L3</accession>
<evidence type="ECO:0000256" key="4">
    <source>
        <dbReference type="ARBA" id="ARBA00022692"/>
    </source>
</evidence>
<keyword evidence="3 11" id="KW-0633">Potassium transport</keyword>
<keyword evidence="1 11" id="KW-0813">Transport</keyword>
<comment type="function">
    <text evidence="11">Part of the high-affinity ATP-driven potassium transport (or Kdp) system, which catalyzes the hydrolysis of ATP coupled with the electrogenic transport of potassium into the cytoplasm. This subunit acts as a catalytic chaperone that increases the ATP-binding affinity of the ATP-hydrolyzing subunit KdpB by the formation of a transient KdpB/KdpC/ATP ternary complex.</text>
</comment>
<dbReference type="Pfam" id="PF02669">
    <property type="entry name" value="KdpC"/>
    <property type="match status" value="1"/>
</dbReference>
<dbReference type="PIRSF" id="PIRSF001296">
    <property type="entry name" value="K_ATPase_KdpC"/>
    <property type="match status" value="1"/>
</dbReference>
<dbReference type="EMBL" id="BRXR01000001">
    <property type="protein sequence ID" value="GLC31910.1"/>
    <property type="molecule type" value="Genomic_DNA"/>
</dbReference>
<keyword evidence="5 11" id="KW-0547">Nucleotide-binding</keyword>
<evidence type="ECO:0000313" key="13">
    <source>
        <dbReference type="Proteomes" id="UP001208567"/>
    </source>
</evidence>
<evidence type="ECO:0000256" key="6">
    <source>
        <dbReference type="ARBA" id="ARBA00022840"/>
    </source>
</evidence>
<protein>
    <recommendedName>
        <fullName evidence="11">Potassium-transporting ATPase KdpC subunit</fullName>
    </recommendedName>
    <alternativeName>
        <fullName evidence="11">ATP phosphohydrolase [potassium-transporting] C chain</fullName>
    </alternativeName>
    <alternativeName>
        <fullName evidence="11">Potassium-binding and translocating subunit C</fullName>
    </alternativeName>
    <alternativeName>
        <fullName evidence="11">Potassium-translocating ATPase C chain</fullName>
    </alternativeName>
</protein>
<evidence type="ECO:0000313" key="12">
    <source>
        <dbReference type="EMBL" id="GLC31910.1"/>
    </source>
</evidence>
<keyword evidence="4 11" id="KW-0812">Transmembrane</keyword>
<comment type="subunit">
    <text evidence="11">The system is composed of three essential subunits: KdpA, KdpB and KdpC.</text>
</comment>
<dbReference type="NCBIfam" id="TIGR00681">
    <property type="entry name" value="kdpC"/>
    <property type="match status" value="1"/>
</dbReference>
<evidence type="ECO:0000256" key="1">
    <source>
        <dbReference type="ARBA" id="ARBA00022448"/>
    </source>
</evidence>
<comment type="caution">
    <text evidence="12">The sequence shown here is derived from an EMBL/GenBank/DDBJ whole genome shotgun (WGS) entry which is preliminary data.</text>
</comment>
<dbReference type="PANTHER" id="PTHR30042">
    <property type="entry name" value="POTASSIUM-TRANSPORTING ATPASE C CHAIN"/>
    <property type="match status" value="1"/>
</dbReference>
<dbReference type="NCBIfam" id="NF001454">
    <property type="entry name" value="PRK00315.1"/>
    <property type="match status" value="1"/>
</dbReference>
<keyword evidence="13" id="KW-1185">Reference proteome</keyword>
<keyword evidence="8 11" id="KW-1133">Transmembrane helix</keyword>
<name>A0ABQ5N9L3_9CLOT</name>
<evidence type="ECO:0000256" key="7">
    <source>
        <dbReference type="ARBA" id="ARBA00022958"/>
    </source>
</evidence>
<keyword evidence="10 11" id="KW-0472">Membrane</keyword>
<dbReference type="InterPro" id="IPR003820">
    <property type="entry name" value="KdpC"/>
</dbReference>
<evidence type="ECO:0000256" key="3">
    <source>
        <dbReference type="ARBA" id="ARBA00022538"/>
    </source>
</evidence>
<evidence type="ECO:0000256" key="2">
    <source>
        <dbReference type="ARBA" id="ARBA00022475"/>
    </source>
</evidence>
<comment type="similarity">
    <text evidence="11">Belongs to the KdpC family.</text>
</comment>
<gene>
    <name evidence="11 12" type="primary">kdpC</name>
    <name evidence="12" type="ORF">bsdE14_33200</name>
</gene>
<evidence type="ECO:0000256" key="5">
    <source>
        <dbReference type="ARBA" id="ARBA00022741"/>
    </source>
</evidence>
<keyword evidence="9 11" id="KW-0406">Ion transport</keyword>
<organism evidence="12 13">
    <name type="scientific">Clostridium omnivorum</name>
    <dbReference type="NCBI Taxonomy" id="1604902"/>
    <lineage>
        <taxon>Bacteria</taxon>
        <taxon>Bacillati</taxon>
        <taxon>Bacillota</taxon>
        <taxon>Clostridia</taxon>
        <taxon>Eubacteriales</taxon>
        <taxon>Clostridiaceae</taxon>
        <taxon>Clostridium</taxon>
    </lineage>
</organism>
<dbReference type="RefSeq" id="WP_264851229.1">
    <property type="nucleotide sequence ID" value="NZ_BRXR01000001.1"/>
</dbReference>
<dbReference type="HAMAP" id="MF_00276">
    <property type="entry name" value="KdpC"/>
    <property type="match status" value="1"/>
</dbReference>
<reference evidence="12 13" key="1">
    <citation type="journal article" date="2024" name="Int. J. Syst. Evol. Microbiol.">
        <title>Clostridium omnivorum sp. nov., isolated from anoxic soil under the treatment of reductive soil disinfestation.</title>
        <authorList>
            <person name="Ueki A."/>
            <person name="Tonouchi A."/>
            <person name="Kaku N."/>
            <person name="Honma S."/>
            <person name="Ueki K."/>
        </authorList>
    </citation>
    <scope>NUCLEOTIDE SEQUENCE [LARGE SCALE GENOMIC DNA]</scope>
    <source>
        <strain evidence="12 13">E14</strain>
    </source>
</reference>
<evidence type="ECO:0000256" key="8">
    <source>
        <dbReference type="ARBA" id="ARBA00022989"/>
    </source>
</evidence>
<keyword evidence="7 11" id="KW-0630">Potassium</keyword>
<keyword evidence="2 11" id="KW-1003">Cell membrane</keyword>
<feature type="transmembrane region" description="Helical" evidence="11">
    <location>
        <begin position="12"/>
        <end position="34"/>
    </location>
</feature>
<proteinExistence type="inferred from homology"/>
<keyword evidence="6 11" id="KW-0067">ATP-binding</keyword>
<dbReference type="PANTHER" id="PTHR30042:SF2">
    <property type="entry name" value="POTASSIUM-TRANSPORTING ATPASE KDPC SUBUNIT"/>
    <property type="match status" value="1"/>
</dbReference>